<dbReference type="Proteomes" id="UP001149090">
    <property type="component" value="Unassembled WGS sequence"/>
</dbReference>
<reference evidence="3" key="1">
    <citation type="submission" date="2022-10" db="EMBL/GenBank/DDBJ databases">
        <title>Novel sulphate-reducing endosymbionts in the free-living metamonad Anaeramoeba.</title>
        <authorList>
            <person name="Jerlstrom-Hultqvist J."/>
            <person name="Cepicka I."/>
            <person name="Gallot-Lavallee L."/>
            <person name="Salas-Leiva D."/>
            <person name="Curtis B.A."/>
            <person name="Zahonova K."/>
            <person name="Pipaliya S."/>
            <person name="Dacks J."/>
            <person name="Roger A.J."/>
        </authorList>
    </citation>
    <scope>NUCLEOTIDE SEQUENCE</scope>
    <source>
        <strain evidence="3">BMAN</strain>
    </source>
</reference>
<evidence type="ECO:0008006" key="5">
    <source>
        <dbReference type="Google" id="ProtNLM"/>
    </source>
</evidence>
<dbReference type="SUPFAM" id="SSF55785">
    <property type="entry name" value="PYP-like sensor domain (PAS domain)"/>
    <property type="match status" value="1"/>
</dbReference>
<evidence type="ECO:0000256" key="1">
    <source>
        <dbReference type="SAM" id="Coils"/>
    </source>
</evidence>
<evidence type="ECO:0000313" key="3">
    <source>
        <dbReference type="EMBL" id="KAJ5076206.1"/>
    </source>
</evidence>
<proteinExistence type="predicted"/>
<dbReference type="InterPro" id="IPR035965">
    <property type="entry name" value="PAS-like_dom_sf"/>
</dbReference>
<comment type="caution">
    <text evidence="3">The sequence shown here is derived from an EMBL/GenBank/DDBJ whole genome shotgun (WGS) entry which is preliminary data.</text>
</comment>
<keyword evidence="4" id="KW-1185">Reference proteome</keyword>
<dbReference type="AlphaFoldDB" id="A0A9Q0LME9"/>
<evidence type="ECO:0000256" key="2">
    <source>
        <dbReference type="SAM" id="MobiDB-lite"/>
    </source>
</evidence>
<name>A0A9Q0LME9_ANAIG</name>
<accession>A0A9Q0LME9</accession>
<feature type="region of interest" description="Disordered" evidence="2">
    <location>
        <begin position="165"/>
        <end position="223"/>
    </location>
</feature>
<feature type="compositionally biased region" description="Polar residues" evidence="2">
    <location>
        <begin position="165"/>
        <end position="180"/>
    </location>
</feature>
<gene>
    <name evidence="3" type="ORF">M0811_06485</name>
</gene>
<feature type="coiled-coil region" evidence="1">
    <location>
        <begin position="282"/>
        <end position="327"/>
    </location>
</feature>
<sequence length="358" mass="40980">MGVSNSAKKKISKREIKEYKMRVEKCSESILLVDNKANFIEANKAAVKMFKAKSKKDVLEKGPNGLAGPYQPAFKMPTMQASALVLKNAFESPDGFYDFDFLHVDCENKEFWCHVWVTPINWGGELVLQGYARPVSEPGITKTFDLSEEAAFFIKPVAEKMLQAKSTSNSKTETDSQTDSFIGDDFKTTTELSDTENPVNFSEVTSQTDQERKPKTSSKKQKETINSSFPNVILFDNDEDEIQLENRIDKIKSVVRSHDNPVLEKTVVQELNEIKKIFSNSTQNLEKKISRLVDKLQKERNQHQQKYSQLESHLQKNLSKSQEAQNEYEVLFSKMKSIQEIFDDKVNQILNPKIEKQN</sequence>
<evidence type="ECO:0000313" key="4">
    <source>
        <dbReference type="Proteomes" id="UP001149090"/>
    </source>
</evidence>
<dbReference type="Gene3D" id="3.30.450.20">
    <property type="entry name" value="PAS domain"/>
    <property type="match status" value="1"/>
</dbReference>
<protein>
    <recommendedName>
        <fullName evidence="5">PAS domain-containing protein</fullName>
    </recommendedName>
</protein>
<organism evidence="3 4">
    <name type="scientific">Anaeramoeba ignava</name>
    <name type="common">Anaerobic marine amoeba</name>
    <dbReference type="NCBI Taxonomy" id="1746090"/>
    <lineage>
        <taxon>Eukaryota</taxon>
        <taxon>Metamonada</taxon>
        <taxon>Anaeramoebidae</taxon>
        <taxon>Anaeramoeba</taxon>
    </lineage>
</organism>
<keyword evidence="1" id="KW-0175">Coiled coil</keyword>
<dbReference type="EMBL" id="JAPDFW010000062">
    <property type="protein sequence ID" value="KAJ5076206.1"/>
    <property type="molecule type" value="Genomic_DNA"/>
</dbReference>
<feature type="compositionally biased region" description="Polar residues" evidence="2">
    <location>
        <begin position="189"/>
        <end position="208"/>
    </location>
</feature>